<dbReference type="InterPro" id="IPR006674">
    <property type="entry name" value="HD_domain"/>
</dbReference>
<dbReference type="InterPro" id="IPR003607">
    <property type="entry name" value="HD/PDEase_dom"/>
</dbReference>
<accession>A0A075LQ77</accession>
<dbReference type="PANTHER" id="PTHR33594">
    <property type="entry name" value="SUPERFAMILY HYDROLASE, PUTATIVE (AFU_ORTHOLOGUE AFUA_1G03035)-RELATED"/>
    <property type="match status" value="1"/>
</dbReference>
<dbReference type="SUPFAM" id="SSF109604">
    <property type="entry name" value="HD-domain/PDEase-like"/>
    <property type="match status" value="1"/>
</dbReference>
<dbReference type="EMBL" id="CP008876">
    <property type="protein sequence ID" value="AIF66603.1"/>
    <property type="molecule type" value="Genomic_DNA"/>
</dbReference>
<sequence>MMEQKRQLEEMERYAYTIFRKDATGHDFYHMKRVAKMGRKIAFEEGADPFLTEAIGWMHDIGDHKLFDEPADAVAEAQGFLRRIELEEHVIQDIFHACRNISFSKGRTPDTLEGKIIQDADRLDAIGAIGIARTFAFGGAASRLIHWPNDPKHSSIQHFYDKLLKLKETLHTKTALRMAESRHAYMQDFLNRFFEEWEMPCDDIR</sequence>
<protein>
    <recommendedName>
        <fullName evidence="1">HD/PDEase domain-containing protein</fullName>
    </recommendedName>
</protein>
<dbReference type="Pfam" id="PF01966">
    <property type="entry name" value="HD"/>
    <property type="match status" value="1"/>
</dbReference>
<dbReference type="Gene3D" id="1.20.58.1910">
    <property type="match status" value="1"/>
</dbReference>
<proteinExistence type="predicted"/>
<evidence type="ECO:0000313" key="4">
    <source>
        <dbReference type="Proteomes" id="UP000027980"/>
    </source>
</evidence>
<evidence type="ECO:0000259" key="1">
    <source>
        <dbReference type="SMART" id="SM00471"/>
    </source>
</evidence>
<evidence type="ECO:0000313" key="5">
    <source>
        <dbReference type="Proteomes" id="UP000199735"/>
    </source>
</evidence>
<accession>A0AAX2EBX5</accession>
<dbReference type="KEGG" id="tap:GZ22_08115"/>
<evidence type="ECO:0000313" key="3">
    <source>
        <dbReference type="EMBL" id="SEM64253.1"/>
    </source>
</evidence>
<reference evidence="3 5" key="2">
    <citation type="submission" date="2016-10" db="EMBL/GenBank/DDBJ databases">
        <authorList>
            <person name="Varghese N."/>
            <person name="Submissions S."/>
        </authorList>
    </citation>
    <scope>NUCLEOTIDE SEQUENCE [LARGE SCALE GENOMIC DNA]</scope>
    <source>
        <strain evidence="3 5">DSM 21619</strain>
    </source>
</reference>
<name>A0A075LQ77_9BACI</name>
<dbReference type="RefSeq" id="WP_038560817.1">
    <property type="nucleotide sequence ID" value="NZ_CP008876.1"/>
</dbReference>
<dbReference type="SMART" id="SM00471">
    <property type="entry name" value="HDc"/>
    <property type="match status" value="1"/>
</dbReference>
<gene>
    <name evidence="2" type="ORF">GZ22_08115</name>
    <name evidence="3" type="ORF">SAMN04489762_0632</name>
</gene>
<dbReference type="Proteomes" id="UP000027980">
    <property type="component" value="Chromosome"/>
</dbReference>
<dbReference type="Gene3D" id="1.10.472.50">
    <property type="entry name" value="HD-domain/PDEase-like"/>
    <property type="match status" value="1"/>
</dbReference>
<dbReference type="CDD" id="cd00077">
    <property type="entry name" value="HDc"/>
    <property type="match status" value="1"/>
</dbReference>
<reference evidence="2 4" key="1">
    <citation type="submission" date="2014-07" db="EMBL/GenBank/DDBJ databases">
        <title>Complete genome sequence of a moderately halophilic bacterium Terribacillus aidingensis MP602, isolated from Cryptomeria fortunei in Tianmu mountain in China.</title>
        <authorList>
            <person name="Wang Y."/>
            <person name="Lu P."/>
            <person name="Zhang L."/>
        </authorList>
    </citation>
    <scope>NUCLEOTIDE SEQUENCE [LARGE SCALE GENOMIC DNA]</scope>
    <source>
        <strain evidence="2 4">MP602</strain>
    </source>
</reference>
<dbReference type="GeneID" id="34220934"/>
<evidence type="ECO:0000313" key="2">
    <source>
        <dbReference type="EMBL" id="AIF66603.1"/>
    </source>
</evidence>
<dbReference type="HOGENOM" id="CLU_036524_2_2_9"/>
<dbReference type="AlphaFoldDB" id="A0A075LQ77"/>
<dbReference type="PANTHER" id="PTHR33594:SF1">
    <property type="entry name" value="HD_PDEASE DOMAIN-CONTAINING PROTEIN"/>
    <property type="match status" value="1"/>
</dbReference>
<dbReference type="EMBL" id="FOCD01000001">
    <property type="protein sequence ID" value="SEM64253.1"/>
    <property type="molecule type" value="Genomic_DNA"/>
</dbReference>
<feature type="domain" description="HD/PDEase" evidence="1">
    <location>
        <begin position="23"/>
        <end position="135"/>
    </location>
</feature>
<dbReference type="Proteomes" id="UP000199735">
    <property type="component" value="Unassembled WGS sequence"/>
</dbReference>
<organism evidence="2 4">
    <name type="scientific">Terribacillus saccharophilus</name>
    <dbReference type="NCBI Taxonomy" id="361277"/>
    <lineage>
        <taxon>Bacteria</taxon>
        <taxon>Bacillati</taxon>
        <taxon>Bacillota</taxon>
        <taxon>Bacilli</taxon>
        <taxon>Bacillales</taxon>
        <taxon>Bacillaceae</taxon>
        <taxon>Terribacillus</taxon>
    </lineage>
</organism>
<dbReference type="OrthoDB" id="9797344at2"/>